<feature type="region of interest" description="Disordered" evidence="1">
    <location>
        <begin position="29"/>
        <end position="48"/>
    </location>
</feature>
<dbReference type="InterPro" id="IPR044952">
    <property type="entry name" value="SUV2"/>
</dbReference>
<dbReference type="OMA" id="HMERNSH"/>
<accession>A0A7N0UZE0</accession>
<reference evidence="2" key="1">
    <citation type="submission" date="2021-01" db="UniProtKB">
        <authorList>
            <consortium name="EnsemblPlants"/>
        </authorList>
    </citation>
    <scope>IDENTIFICATION</scope>
</reference>
<dbReference type="Gramene" id="Kaladp0091s0159.1.v1.1">
    <property type="protein sequence ID" value="Kaladp0091s0159.1.v1.1"/>
    <property type="gene ID" value="Kaladp0091s0159.v1.1"/>
</dbReference>
<evidence type="ECO:0000313" key="2">
    <source>
        <dbReference type="EnsemblPlants" id="Kaladp0091s0159.1.v1.1"/>
    </source>
</evidence>
<dbReference type="GO" id="GO:0006974">
    <property type="term" value="P:DNA damage response"/>
    <property type="evidence" value="ECO:0007669"/>
    <property type="project" value="InterPro"/>
</dbReference>
<dbReference type="PANTHER" id="PTHR35761:SF1">
    <property type="entry name" value="PROTEIN SENSITIVE TO UV 2"/>
    <property type="match status" value="1"/>
</dbReference>
<proteinExistence type="predicted"/>
<evidence type="ECO:0000256" key="1">
    <source>
        <dbReference type="SAM" id="MobiDB-lite"/>
    </source>
</evidence>
<sequence>MADEGFEEWDADFLEKVIQVEELAIAATQRKSAPPPVLPPQPQLQPPVRFGYAHEGFQTSYSPPRELSQREMKTETVTTVVEREKWRSVREAAVAPVARSSRSGRGGSGSESEISRLKRELERVSKQLTQREQECLELRKERDKKEVQLQSATLPKEARTSHAPGLRTTHFDLIVPSPECTEVSARCLDINASTDQGSSRFGSSSYHTKGVQTDAEFDDLPLTSDKETSCNSLSKKLKAIRCSSADLYSGKYLVSKLLVVCVTELQVLFGYCRSPISSKHKESINDKNLTHVTSVDDDMLICSSDSAKVSRFYSIVTKMSNGMVQFETFYKALLDLCNLQNDVIMYRSLSILRVVLLHLAGYQHISARRDNCAIESANNAAALSGTESIRIGYHKHHDGGSPYVSDTSPSCIEWLSLFQLMHQISTSVTDEPILYETVSIMNLILKRDGPLERERYGHITVFQTVPKLLKKDVGLRVQKEAVDLLYLVVNCPTVLSSLYSGFKEDMPNSNGDSDVSPFEGLYNIFAGLEDCLTCSGTGLEAIGLRRNAITLLSYLVSFGSSGYEVLWSSTTHNKISFLVLILRLLASEIDAEHSNPSELTDTVKERTLLVRESLIFLNRIVSHPAFSGPALRALTGSREVANLTVDITSRLSRRGESIWPDDSVTKQMLEIEISNLARVFCKRISAYLGDNISL</sequence>
<dbReference type="PANTHER" id="PTHR35761">
    <property type="entry name" value="ATR INTERACTING PROTEIN"/>
    <property type="match status" value="1"/>
</dbReference>
<dbReference type="Proteomes" id="UP000594263">
    <property type="component" value="Unplaced"/>
</dbReference>
<feature type="region of interest" description="Disordered" evidence="1">
    <location>
        <begin position="95"/>
        <end position="116"/>
    </location>
</feature>
<name>A0A7N0UZE0_KALFE</name>
<organism evidence="2 3">
    <name type="scientific">Kalanchoe fedtschenkoi</name>
    <name type="common">Lavender scallops</name>
    <name type="synonym">South American air plant</name>
    <dbReference type="NCBI Taxonomy" id="63787"/>
    <lineage>
        <taxon>Eukaryota</taxon>
        <taxon>Viridiplantae</taxon>
        <taxon>Streptophyta</taxon>
        <taxon>Embryophyta</taxon>
        <taxon>Tracheophyta</taxon>
        <taxon>Spermatophyta</taxon>
        <taxon>Magnoliopsida</taxon>
        <taxon>eudicotyledons</taxon>
        <taxon>Gunneridae</taxon>
        <taxon>Pentapetalae</taxon>
        <taxon>Saxifragales</taxon>
        <taxon>Crassulaceae</taxon>
        <taxon>Kalanchoe</taxon>
    </lineage>
</organism>
<protein>
    <submittedName>
        <fullName evidence="2">Uncharacterized protein</fullName>
    </submittedName>
</protein>
<feature type="compositionally biased region" description="Pro residues" evidence="1">
    <location>
        <begin position="33"/>
        <end position="45"/>
    </location>
</feature>
<evidence type="ECO:0000313" key="3">
    <source>
        <dbReference type="Proteomes" id="UP000594263"/>
    </source>
</evidence>
<dbReference type="EnsemblPlants" id="Kaladp0091s0159.1.v1.1">
    <property type="protein sequence ID" value="Kaladp0091s0159.1.v1.1"/>
    <property type="gene ID" value="Kaladp0091s0159.v1.1"/>
</dbReference>
<dbReference type="AlphaFoldDB" id="A0A7N0UZE0"/>
<keyword evidence="3" id="KW-1185">Reference proteome</keyword>